<evidence type="ECO:0000313" key="1">
    <source>
        <dbReference type="EMBL" id="SIT22722.1"/>
    </source>
</evidence>
<dbReference type="Proteomes" id="UP000186917">
    <property type="component" value="Unassembled WGS sequence"/>
</dbReference>
<name>A0A1N7QIL3_9BACT</name>
<accession>A0A1N7QIL3</accession>
<reference evidence="2" key="1">
    <citation type="submission" date="2017-01" db="EMBL/GenBank/DDBJ databases">
        <authorList>
            <person name="Varghese N."/>
            <person name="Submissions S."/>
        </authorList>
    </citation>
    <scope>NUCLEOTIDE SEQUENCE [LARGE SCALE GENOMIC DNA]</scope>
    <source>
        <strain evidence="2">DSM 21054</strain>
    </source>
</reference>
<dbReference type="EMBL" id="FTOR01000005">
    <property type="protein sequence ID" value="SIT22722.1"/>
    <property type="molecule type" value="Genomic_DNA"/>
</dbReference>
<proteinExistence type="predicted"/>
<organism evidence="1 2">
    <name type="scientific">Filimonas lacunae</name>
    <dbReference type="NCBI Taxonomy" id="477680"/>
    <lineage>
        <taxon>Bacteria</taxon>
        <taxon>Pseudomonadati</taxon>
        <taxon>Bacteroidota</taxon>
        <taxon>Chitinophagia</taxon>
        <taxon>Chitinophagales</taxon>
        <taxon>Chitinophagaceae</taxon>
        <taxon>Filimonas</taxon>
    </lineage>
</organism>
<keyword evidence="2" id="KW-1185">Reference proteome</keyword>
<protein>
    <submittedName>
        <fullName evidence="1">Uncharacterized protein</fullName>
    </submittedName>
</protein>
<dbReference type="AlphaFoldDB" id="A0A1N7QIL3"/>
<gene>
    <name evidence="1" type="ORF">SAMN05421788_105354</name>
</gene>
<sequence length="161" mass="18354">MLHKCYNYLWDVIFLFFKRLISGDLKQPVMKKILIIMLTLGIVSGASAQRHGGGGIRGGYGGGTRVIVSAGGYYPFGAYYGFGMPWGYGWGYPYGNGYGTAYRPSRLDMQIEDIKHDYSDKIASARMDQGLTRKEKRYQVKALKRERDNTIFEAKKNYYKK</sequence>
<evidence type="ECO:0000313" key="2">
    <source>
        <dbReference type="Proteomes" id="UP000186917"/>
    </source>
</evidence>